<gene>
    <name evidence="1" type="ORF">L1I30_09400</name>
</gene>
<dbReference type="PROSITE" id="PS51257">
    <property type="entry name" value="PROKAR_LIPOPROTEIN"/>
    <property type="match status" value="1"/>
</dbReference>
<organism evidence="1 2">
    <name type="scientific">Gillisia lutea</name>
    <dbReference type="NCBI Taxonomy" id="2909668"/>
    <lineage>
        <taxon>Bacteria</taxon>
        <taxon>Pseudomonadati</taxon>
        <taxon>Bacteroidota</taxon>
        <taxon>Flavobacteriia</taxon>
        <taxon>Flavobacteriales</taxon>
        <taxon>Flavobacteriaceae</taxon>
        <taxon>Gillisia</taxon>
    </lineage>
</organism>
<reference evidence="1" key="1">
    <citation type="submission" date="2022-01" db="EMBL/GenBank/DDBJ databases">
        <title>Gillisia lutea sp. nov., isolated from marine plastic residues from the Malvarosa beach (Valencia, Spain).</title>
        <authorList>
            <person name="Vidal-Verdu A."/>
            <person name="Molina-Menor E."/>
            <person name="Satari L."/>
            <person name="Pascual J."/>
            <person name="Pereto J."/>
            <person name="Porcar M."/>
        </authorList>
    </citation>
    <scope>NUCLEOTIDE SEQUENCE</scope>
    <source>
        <strain evidence="1">M10.2A</strain>
    </source>
</reference>
<name>A0ABS9EK96_9FLAO</name>
<protein>
    <submittedName>
        <fullName evidence="1">DUF2846 domain-containing protein</fullName>
    </submittedName>
</protein>
<accession>A0ABS9EK96</accession>
<dbReference type="RefSeq" id="WP_236134024.1">
    <property type="nucleotide sequence ID" value="NZ_JAKGTH010000008.1"/>
</dbReference>
<comment type="caution">
    <text evidence="1">The sequence shown here is derived from an EMBL/GenBank/DDBJ whole genome shotgun (WGS) entry which is preliminary data.</text>
</comment>
<dbReference type="EMBL" id="JAKGTH010000008">
    <property type="protein sequence ID" value="MCF4101881.1"/>
    <property type="molecule type" value="Genomic_DNA"/>
</dbReference>
<evidence type="ECO:0000313" key="2">
    <source>
        <dbReference type="Proteomes" id="UP001179363"/>
    </source>
</evidence>
<evidence type="ECO:0000313" key="1">
    <source>
        <dbReference type="EMBL" id="MCF4101881.1"/>
    </source>
</evidence>
<proteinExistence type="predicted"/>
<sequence>MDIKKLSLMLLAIIAVGCSPKIRSNLANTSFSALESKEEILVLDTNEKVPESSQFVGDLKIGDSGFSTDCGYTKVIDEAKIAARKSGANLVHLTEVKKPNFGSTCYRIKAKLYKNVNTEVLTKLSENNKLENKSRLPSNADYAVVYFYRPKNFAGSLIGYKIRMDDDTVIGRARNGEKFEYKITDFGEHEFWAKTESKSSVILNVGKGQEYFIRCGINIGIAVGKPELYLIENETGISEYEAVEIK</sequence>
<dbReference type="Proteomes" id="UP001179363">
    <property type="component" value="Unassembled WGS sequence"/>
</dbReference>
<keyword evidence="2" id="KW-1185">Reference proteome</keyword>